<keyword evidence="3" id="KW-0547">Nucleotide-binding</keyword>
<reference evidence="8 9" key="1">
    <citation type="journal article" date="2012" name="J. Bacteriol.">
        <title>Genome Sequence of Nitratireductor indicus Type Strain C115.</title>
        <authorList>
            <person name="Lai Q."/>
            <person name="Li G."/>
            <person name="Yu Z."/>
            <person name="Shao Z."/>
        </authorList>
    </citation>
    <scope>NUCLEOTIDE SEQUENCE [LARGE SCALE GENOMIC DNA]</scope>
    <source>
        <strain evidence="8 9">C115</strain>
    </source>
</reference>
<keyword evidence="4 8" id="KW-0067">ATP-binding</keyword>
<dbReference type="InterPro" id="IPR017911">
    <property type="entry name" value="MacB-like_ATP-bd"/>
</dbReference>
<feature type="domain" description="ABC transporter" evidence="7">
    <location>
        <begin position="6"/>
        <end position="245"/>
    </location>
</feature>
<dbReference type="Gene3D" id="3.40.50.300">
    <property type="entry name" value="P-loop containing nucleotide triphosphate hydrolases"/>
    <property type="match status" value="1"/>
</dbReference>
<dbReference type="InterPro" id="IPR027417">
    <property type="entry name" value="P-loop_NTPase"/>
</dbReference>
<dbReference type="SUPFAM" id="SSF52540">
    <property type="entry name" value="P-loop containing nucleoside triphosphate hydrolases"/>
    <property type="match status" value="1"/>
</dbReference>
<dbReference type="InterPro" id="IPR003439">
    <property type="entry name" value="ABC_transporter-like_ATP-bd"/>
</dbReference>
<name>K2P5R7_9HYPH</name>
<dbReference type="eggNOG" id="COG1136">
    <property type="taxonomic scope" value="Bacteria"/>
</dbReference>
<evidence type="ECO:0000259" key="7">
    <source>
        <dbReference type="PROSITE" id="PS50893"/>
    </source>
</evidence>
<keyword evidence="1" id="KW-0813">Transport</keyword>
<evidence type="ECO:0000256" key="5">
    <source>
        <dbReference type="ARBA" id="ARBA00022967"/>
    </source>
</evidence>
<dbReference type="PANTHER" id="PTHR24220">
    <property type="entry name" value="IMPORT ATP-BINDING PROTEIN"/>
    <property type="match status" value="1"/>
</dbReference>
<dbReference type="GO" id="GO:0089705">
    <property type="term" value="P:protein localization to outer membrane"/>
    <property type="evidence" value="ECO:0007669"/>
    <property type="project" value="TreeGrafter"/>
</dbReference>
<keyword evidence="5" id="KW-1278">Translocase</keyword>
<evidence type="ECO:0000313" key="9">
    <source>
        <dbReference type="Proteomes" id="UP000007374"/>
    </source>
</evidence>
<dbReference type="PANTHER" id="PTHR24220:SF689">
    <property type="entry name" value="LIPOPROTEIN-RELEASING SYSTEM ATP-BINDING PROTEIN LOLD"/>
    <property type="match status" value="1"/>
</dbReference>
<evidence type="ECO:0000313" key="8">
    <source>
        <dbReference type="EMBL" id="EKF42671.1"/>
    </source>
</evidence>
<dbReference type="PATRIC" id="fig|1231190.3.peg.1750"/>
<dbReference type="AlphaFoldDB" id="K2P5R7"/>
<evidence type="ECO:0000256" key="6">
    <source>
        <dbReference type="ARBA" id="ARBA00038388"/>
    </source>
</evidence>
<dbReference type="GO" id="GO:0044874">
    <property type="term" value="P:lipoprotein localization to outer membrane"/>
    <property type="evidence" value="ECO:0007669"/>
    <property type="project" value="TreeGrafter"/>
</dbReference>
<dbReference type="GO" id="GO:0022857">
    <property type="term" value="F:transmembrane transporter activity"/>
    <property type="evidence" value="ECO:0007669"/>
    <property type="project" value="TreeGrafter"/>
</dbReference>
<comment type="similarity">
    <text evidence="6">Belongs to the ABC transporter superfamily. Macrolide exporter (TC 3.A.1.122) family.</text>
</comment>
<dbReference type="GO" id="GO:0005524">
    <property type="term" value="F:ATP binding"/>
    <property type="evidence" value="ECO:0007669"/>
    <property type="project" value="UniProtKB-KW"/>
</dbReference>
<dbReference type="InterPro" id="IPR015854">
    <property type="entry name" value="ABC_transpr_LolD-like"/>
</dbReference>
<evidence type="ECO:0000256" key="2">
    <source>
        <dbReference type="ARBA" id="ARBA00022519"/>
    </source>
</evidence>
<dbReference type="FunFam" id="3.40.50.300:FF:000032">
    <property type="entry name" value="Export ABC transporter ATP-binding protein"/>
    <property type="match status" value="1"/>
</dbReference>
<dbReference type="PROSITE" id="PS50893">
    <property type="entry name" value="ABC_TRANSPORTER_2"/>
    <property type="match status" value="1"/>
</dbReference>
<evidence type="ECO:0000256" key="1">
    <source>
        <dbReference type="ARBA" id="ARBA00022448"/>
    </source>
</evidence>
<proteinExistence type="inferred from homology"/>
<dbReference type="GO" id="GO:0016887">
    <property type="term" value="F:ATP hydrolysis activity"/>
    <property type="evidence" value="ECO:0007669"/>
    <property type="project" value="InterPro"/>
</dbReference>
<gene>
    <name evidence="8" type="ORF">NA8A_08389</name>
</gene>
<keyword evidence="2" id="KW-0472">Membrane</keyword>
<sequence length="259" mass="27889">MAAPILQLKGIERSYREGSGSLTILKDAEFSLKRGEMVALVAPSGAGKSTLLHLAGLLEAPDAGQVIVGGRDCGGLSDDARTAIRRNEIGFVYQFHHLLPEFSAEENVMVPQMITGMAPAEASARARQLLDYLRVGHRASHRPAELSGGEQQRVAIARAVANAPRVLLADEPTGNLDPVTASYVFDALEALVRQSGLAALIATHNHELAARMDRVVTLDGGKVVPFKASPFHGNPEPIYLFVFPHLCRRQVISPDCKML</sequence>
<dbReference type="Proteomes" id="UP000007374">
    <property type="component" value="Unassembled WGS sequence"/>
</dbReference>
<keyword evidence="2" id="KW-1003">Cell membrane</keyword>
<organism evidence="8 9">
    <name type="scientific">Nitratireductor indicus C115</name>
    <dbReference type="NCBI Taxonomy" id="1231190"/>
    <lineage>
        <taxon>Bacteria</taxon>
        <taxon>Pseudomonadati</taxon>
        <taxon>Pseudomonadota</taxon>
        <taxon>Alphaproteobacteria</taxon>
        <taxon>Hyphomicrobiales</taxon>
        <taxon>Phyllobacteriaceae</taxon>
        <taxon>Nitratireductor</taxon>
    </lineage>
</organism>
<dbReference type="EMBL" id="AMSI01000005">
    <property type="protein sequence ID" value="EKF42671.1"/>
    <property type="molecule type" value="Genomic_DNA"/>
</dbReference>
<keyword evidence="2" id="KW-0997">Cell inner membrane</keyword>
<comment type="caution">
    <text evidence="8">The sequence shown here is derived from an EMBL/GenBank/DDBJ whole genome shotgun (WGS) entry which is preliminary data.</text>
</comment>
<dbReference type="STRING" id="721133.SAMN05216176_10354"/>
<dbReference type="RefSeq" id="WP_009450005.1">
    <property type="nucleotide sequence ID" value="NZ_AMSI01000005.1"/>
</dbReference>
<dbReference type="CDD" id="cd03255">
    <property type="entry name" value="ABC_MJ0796_LolCDE_FtsE"/>
    <property type="match status" value="1"/>
</dbReference>
<dbReference type="Pfam" id="PF00005">
    <property type="entry name" value="ABC_tran"/>
    <property type="match status" value="1"/>
</dbReference>
<keyword evidence="9" id="KW-1185">Reference proteome</keyword>
<evidence type="ECO:0000256" key="3">
    <source>
        <dbReference type="ARBA" id="ARBA00022741"/>
    </source>
</evidence>
<dbReference type="PROSITE" id="PS00211">
    <property type="entry name" value="ABC_TRANSPORTER_1"/>
    <property type="match status" value="1"/>
</dbReference>
<dbReference type="InterPro" id="IPR017871">
    <property type="entry name" value="ABC_transporter-like_CS"/>
</dbReference>
<dbReference type="GO" id="GO:0005886">
    <property type="term" value="C:plasma membrane"/>
    <property type="evidence" value="ECO:0007669"/>
    <property type="project" value="TreeGrafter"/>
</dbReference>
<dbReference type="InterPro" id="IPR003593">
    <property type="entry name" value="AAA+_ATPase"/>
</dbReference>
<dbReference type="GO" id="GO:0098796">
    <property type="term" value="C:membrane protein complex"/>
    <property type="evidence" value="ECO:0007669"/>
    <property type="project" value="UniProtKB-ARBA"/>
</dbReference>
<protein>
    <submittedName>
        <fullName evidence="8">ABC transporter ATP-binding protein</fullName>
    </submittedName>
</protein>
<dbReference type="SMART" id="SM00382">
    <property type="entry name" value="AAA"/>
    <property type="match status" value="1"/>
</dbReference>
<evidence type="ECO:0000256" key="4">
    <source>
        <dbReference type="ARBA" id="ARBA00022840"/>
    </source>
</evidence>
<accession>K2P5R7</accession>